<dbReference type="Gene3D" id="3.30.1180.20">
    <property type="entry name" value="Dihydroxyacetone kinase, domain 2"/>
    <property type="match status" value="1"/>
</dbReference>
<dbReference type="PROSITE" id="PS51481">
    <property type="entry name" value="DHAK"/>
    <property type="match status" value="1"/>
</dbReference>
<dbReference type="Proteomes" id="UP001144396">
    <property type="component" value="Unassembled WGS sequence"/>
</dbReference>
<evidence type="ECO:0000313" key="10">
    <source>
        <dbReference type="Proteomes" id="UP001144396"/>
    </source>
</evidence>
<dbReference type="RefSeq" id="WP_281886753.1">
    <property type="nucleotide sequence ID" value="NZ_BSDP01000001.1"/>
</dbReference>
<dbReference type="GO" id="GO:0019563">
    <property type="term" value="P:glycerol catabolic process"/>
    <property type="evidence" value="ECO:0007669"/>
    <property type="project" value="TreeGrafter"/>
</dbReference>
<keyword evidence="6" id="KW-0319">Glycerol metabolism</keyword>
<comment type="subunit">
    <text evidence="7">Homodimer. The dihydroxyacetone kinase complex is composed of a homodimer of DhaM, a homodimer of DhaK and the subunit DhaL.</text>
</comment>
<reference evidence="9" key="1">
    <citation type="submission" date="2022-12" db="EMBL/GenBank/DDBJ databases">
        <title>Reference genome sequencing for broad-spectrum identification of bacterial and archaeal isolates by mass spectrometry.</title>
        <authorList>
            <person name="Sekiguchi Y."/>
            <person name="Tourlousse D.M."/>
        </authorList>
    </citation>
    <scope>NUCLEOTIDE SEQUENCE</scope>
    <source>
        <strain evidence="9">14</strain>
    </source>
</reference>
<comment type="catalytic activity">
    <reaction evidence="1">
        <text>dihydroxyacetone + phosphoenolpyruvate = dihydroxyacetone phosphate + pyruvate</text>
        <dbReference type="Rhea" id="RHEA:18381"/>
        <dbReference type="ChEBI" id="CHEBI:15361"/>
        <dbReference type="ChEBI" id="CHEBI:16016"/>
        <dbReference type="ChEBI" id="CHEBI:57642"/>
        <dbReference type="ChEBI" id="CHEBI:58702"/>
        <dbReference type="EC" id="2.7.1.121"/>
    </reaction>
</comment>
<evidence type="ECO:0000256" key="6">
    <source>
        <dbReference type="ARBA" id="ARBA00022798"/>
    </source>
</evidence>
<evidence type="ECO:0000256" key="1">
    <source>
        <dbReference type="ARBA" id="ARBA00001113"/>
    </source>
</evidence>
<evidence type="ECO:0000256" key="5">
    <source>
        <dbReference type="ARBA" id="ARBA00022777"/>
    </source>
</evidence>
<accession>A0A9W6FSP8</accession>
<dbReference type="GO" id="GO:0005829">
    <property type="term" value="C:cytosol"/>
    <property type="evidence" value="ECO:0007669"/>
    <property type="project" value="TreeGrafter"/>
</dbReference>
<gene>
    <name evidence="9" type="primary">dhaK</name>
    <name evidence="9" type="ORF">ARHIZOSPH14_31940</name>
</gene>
<dbReference type="Gene3D" id="3.40.50.10440">
    <property type="entry name" value="Dihydroxyacetone kinase, domain 1"/>
    <property type="match status" value="1"/>
</dbReference>
<dbReference type="InterPro" id="IPR012736">
    <property type="entry name" value="DhaK_1"/>
</dbReference>
<evidence type="ECO:0000256" key="7">
    <source>
        <dbReference type="ARBA" id="ARBA00046577"/>
    </source>
</evidence>
<evidence type="ECO:0000259" key="8">
    <source>
        <dbReference type="PROSITE" id="PS51481"/>
    </source>
</evidence>
<feature type="domain" description="DhaK" evidence="8">
    <location>
        <begin position="7"/>
        <end position="331"/>
    </location>
</feature>
<dbReference type="InterPro" id="IPR050861">
    <property type="entry name" value="Dihydroxyacetone_Kinase"/>
</dbReference>
<dbReference type="PANTHER" id="PTHR28629">
    <property type="entry name" value="TRIOKINASE/FMN CYCLASE"/>
    <property type="match status" value="1"/>
</dbReference>
<keyword evidence="4" id="KW-0808">Transferase</keyword>
<dbReference type="SUPFAM" id="SSF82549">
    <property type="entry name" value="DAK1/DegV-like"/>
    <property type="match status" value="1"/>
</dbReference>
<dbReference type="NCBIfam" id="TIGR02363">
    <property type="entry name" value="dhaK1"/>
    <property type="match status" value="1"/>
</dbReference>
<dbReference type="EMBL" id="BSDP01000001">
    <property type="protein sequence ID" value="GLI28952.1"/>
    <property type="molecule type" value="Genomic_DNA"/>
</dbReference>
<dbReference type="InterPro" id="IPR004006">
    <property type="entry name" value="DhaK_dom"/>
</dbReference>
<protein>
    <recommendedName>
        <fullName evidence="3">phosphoenolpyruvate--glycerone phosphotransferase</fullName>
        <ecNumber evidence="3">2.7.1.121</ecNumber>
    </recommendedName>
</protein>
<dbReference type="EC" id="2.7.1.121" evidence="3"/>
<dbReference type="Pfam" id="PF02733">
    <property type="entry name" value="Dak1"/>
    <property type="match status" value="1"/>
</dbReference>
<proteinExistence type="predicted"/>
<comment type="pathway">
    <text evidence="2">Polyol metabolism; glycerol degradation.</text>
</comment>
<name>A0A9W6FSP8_9MICO</name>
<evidence type="ECO:0000256" key="3">
    <source>
        <dbReference type="ARBA" id="ARBA00012095"/>
    </source>
</evidence>
<dbReference type="AlphaFoldDB" id="A0A9W6FSP8"/>
<evidence type="ECO:0000256" key="4">
    <source>
        <dbReference type="ARBA" id="ARBA00022679"/>
    </source>
</evidence>
<dbReference type="GO" id="GO:0004371">
    <property type="term" value="F:glycerone kinase activity"/>
    <property type="evidence" value="ECO:0007669"/>
    <property type="project" value="InterPro"/>
</dbReference>
<comment type="caution">
    <text evidence="9">The sequence shown here is derived from an EMBL/GenBank/DDBJ whole genome shotgun (WGS) entry which is preliminary data.</text>
</comment>
<dbReference type="GO" id="GO:0047324">
    <property type="term" value="F:phosphoenolpyruvate-glycerone phosphotransferase activity"/>
    <property type="evidence" value="ECO:0007669"/>
    <property type="project" value="UniProtKB-EC"/>
</dbReference>
<evidence type="ECO:0000256" key="2">
    <source>
        <dbReference type="ARBA" id="ARBA00004745"/>
    </source>
</evidence>
<sequence>MKKLINAPEDVVAESMAGFAAAHADLVRVVPEPLYVVRRDAPVAGKVGLVSGGGSGHEPLHAGYVGFGMLDAAVPGAVFTSPTPDRILAATQAVDGGAGVLHIVKNYTGDVLNFETAADLAAANGIEVRSVVTDDDVAVKDSLYTAGRRGTGGTVLVERIAGAAAERGDDLAQVAAIAEGVNADARSMGVALTPCIVPHSGEPSFTLAEDEMEFGIGIHGEPGRETLPLEPADRVVDRLLDAILPDLPYERGDRVLLMANGMGGTPLSELYIVYRRAAERLAEEGIEVARSLVGDQITALEMQGCALTLLRLDDERIELWDAPVQTASLRWGR</sequence>
<dbReference type="FunFam" id="3.30.1180.20:FF:000002">
    <property type="entry name" value="Dihydroxyacetone kinase subunit DhaK"/>
    <property type="match status" value="1"/>
</dbReference>
<keyword evidence="5 9" id="KW-0418">Kinase</keyword>
<dbReference type="FunFam" id="3.40.50.10440:FF:000001">
    <property type="entry name" value="Dihydroxyacetone kinase, DhaK subunit"/>
    <property type="match status" value="1"/>
</dbReference>
<evidence type="ECO:0000313" key="9">
    <source>
        <dbReference type="EMBL" id="GLI28952.1"/>
    </source>
</evidence>
<organism evidence="9 10">
    <name type="scientific">Agromyces rhizosphaerae</name>
    <dbReference type="NCBI Taxonomy" id="88374"/>
    <lineage>
        <taxon>Bacteria</taxon>
        <taxon>Bacillati</taxon>
        <taxon>Actinomycetota</taxon>
        <taxon>Actinomycetes</taxon>
        <taxon>Micrococcales</taxon>
        <taxon>Microbacteriaceae</taxon>
        <taxon>Agromyces</taxon>
    </lineage>
</organism>
<keyword evidence="10" id="KW-1185">Reference proteome</keyword>
<dbReference type="PANTHER" id="PTHR28629:SF4">
    <property type="entry name" value="TRIOKINASE_FMN CYCLASE"/>
    <property type="match status" value="1"/>
</dbReference>